<protein>
    <recommendedName>
        <fullName evidence="4">threonine ammonia-lyase</fullName>
        <ecNumber evidence="4">4.3.1.19</ecNumber>
    </recommendedName>
    <alternativeName>
        <fullName evidence="8">Threonine deaminase</fullName>
    </alternativeName>
</protein>
<organism evidence="10">
    <name type="scientific">uncultured Rubrobacteraceae bacterium</name>
    <dbReference type="NCBI Taxonomy" id="349277"/>
    <lineage>
        <taxon>Bacteria</taxon>
        <taxon>Bacillati</taxon>
        <taxon>Actinomycetota</taxon>
        <taxon>Rubrobacteria</taxon>
        <taxon>Rubrobacterales</taxon>
        <taxon>Rubrobacteraceae</taxon>
        <taxon>environmental samples</taxon>
    </lineage>
</organism>
<dbReference type="GO" id="GO:0003941">
    <property type="term" value="F:L-serine ammonia-lyase activity"/>
    <property type="evidence" value="ECO:0007669"/>
    <property type="project" value="TreeGrafter"/>
</dbReference>
<dbReference type="InterPro" id="IPR036052">
    <property type="entry name" value="TrpB-like_PALP_sf"/>
</dbReference>
<comment type="function">
    <text evidence="7">Catalyzes the anaerobic formation of alpha-ketobutyrate and ammonia from threonine in a two-step reaction. The first step involved a dehydration of threonine and a production of enamine intermediates (aminocrotonate), which tautomerizes to its imine form (iminobutyrate). Both intermediates are unstable and short-lived. The second step is the nonenzymatic hydrolysis of the enamine/imine intermediates to form 2-ketobutyrate and free ammonia. In the low water environment of the cell, the second step is accelerated by RidA.</text>
</comment>
<dbReference type="GO" id="GO:0070179">
    <property type="term" value="P:D-serine biosynthetic process"/>
    <property type="evidence" value="ECO:0007669"/>
    <property type="project" value="TreeGrafter"/>
</dbReference>
<dbReference type="CDD" id="cd01562">
    <property type="entry name" value="Thr-dehyd"/>
    <property type="match status" value="1"/>
</dbReference>
<dbReference type="GO" id="GO:0030170">
    <property type="term" value="F:pyridoxal phosphate binding"/>
    <property type="evidence" value="ECO:0007669"/>
    <property type="project" value="TreeGrafter"/>
</dbReference>
<evidence type="ECO:0000256" key="4">
    <source>
        <dbReference type="ARBA" id="ARBA00012096"/>
    </source>
</evidence>
<dbReference type="PANTHER" id="PTHR43050:SF1">
    <property type="entry name" value="SERINE RACEMASE"/>
    <property type="match status" value="1"/>
</dbReference>
<keyword evidence="6 10" id="KW-0456">Lyase</keyword>
<dbReference type="Gene3D" id="3.40.50.1100">
    <property type="match status" value="2"/>
</dbReference>
<evidence type="ECO:0000256" key="7">
    <source>
        <dbReference type="ARBA" id="ARBA00025527"/>
    </source>
</evidence>
<dbReference type="GO" id="GO:0018114">
    <property type="term" value="F:threonine racemase activity"/>
    <property type="evidence" value="ECO:0007669"/>
    <property type="project" value="TreeGrafter"/>
</dbReference>
<dbReference type="PANTHER" id="PTHR43050">
    <property type="entry name" value="SERINE / THREONINE RACEMASE FAMILY MEMBER"/>
    <property type="match status" value="1"/>
</dbReference>
<accession>A0A6J4R3Z5</accession>
<comment type="cofactor">
    <cofactor evidence="2">
        <name>pyridoxal 5'-phosphate</name>
        <dbReference type="ChEBI" id="CHEBI:597326"/>
    </cofactor>
</comment>
<reference evidence="10" key="1">
    <citation type="submission" date="2020-02" db="EMBL/GenBank/DDBJ databases">
        <authorList>
            <person name="Meier V. D."/>
        </authorList>
    </citation>
    <scope>NUCLEOTIDE SEQUENCE</scope>
    <source>
        <strain evidence="10">AVDCRST_MAG28</strain>
    </source>
</reference>
<sequence>MTTARPSNNATRADPPPVVYANVEAAAARLEGVANRTPVLTSRMVDERVGGKIFFKCENFQRMGAFKFRGAYNAMSRLSEEQKRAGVLAYSSGNHAQAVALAGRLLDVRTTIVMPGDAPSVKLDATRGYGAEVVEYDRAETTREELGGKLAGERGLSVIPPYDHPDVIAGQGTAAKELFEDVGVLDLLLVCCGGGGLLSGCAISARTLSSECRVVGVEPEKADDATRSFRTGTLQKIENPDTIADGVRTPSLGEYTFPLVLRHVDDMVTVSEEAILRSMFFMWERMKIVVEPTGALAAAALFEGAVAVEPSVRIGVIVSGGNVDLKRATGLFA</sequence>
<dbReference type="Pfam" id="PF00291">
    <property type="entry name" value="PALP"/>
    <property type="match status" value="1"/>
</dbReference>
<dbReference type="FunFam" id="3.40.50.1100:FF:000007">
    <property type="entry name" value="L-threonine dehydratase catabolic TdcB"/>
    <property type="match status" value="1"/>
</dbReference>
<keyword evidence="5" id="KW-0663">Pyridoxal phosphate</keyword>
<evidence type="ECO:0000313" key="10">
    <source>
        <dbReference type="EMBL" id="CAA9463576.1"/>
    </source>
</evidence>
<dbReference type="NCBIfam" id="NF005454">
    <property type="entry name" value="PRK07048.1"/>
    <property type="match status" value="1"/>
</dbReference>
<feature type="domain" description="Tryptophan synthase beta chain-like PALP" evidence="9">
    <location>
        <begin position="35"/>
        <end position="320"/>
    </location>
</feature>
<evidence type="ECO:0000256" key="8">
    <source>
        <dbReference type="ARBA" id="ARBA00031427"/>
    </source>
</evidence>
<comment type="catalytic activity">
    <reaction evidence="1">
        <text>L-threonine = 2-oxobutanoate + NH4(+)</text>
        <dbReference type="Rhea" id="RHEA:22108"/>
        <dbReference type="ChEBI" id="CHEBI:16763"/>
        <dbReference type="ChEBI" id="CHEBI:28938"/>
        <dbReference type="ChEBI" id="CHEBI:57926"/>
        <dbReference type="EC" id="4.3.1.19"/>
    </reaction>
</comment>
<gene>
    <name evidence="10" type="ORF">AVDCRST_MAG28-3767</name>
</gene>
<name>A0A6J4R3Z5_9ACTN</name>
<proteinExistence type="inferred from homology"/>
<dbReference type="AlphaFoldDB" id="A0A6J4R3Z5"/>
<evidence type="ECO:0000256" key="2">
    <source>
        <dbReference type="ARBA" id="ARBA00001933"/>
    </source>
</evidence>
<dbReference type="FunFam" id="3.40.50.1100:FF:000005">
    <property type="entry name" value="Threonine dehydratase catabolic"/>
    <property type="match status" value="1"/>
</dbReference>
<dbReference type="EMBL" id="CADCVE010000094">
    <property type="protein sequence ID" value="CAA9463576.1"/>
    <property type="molecule type" value="Genomic_DNA"/>
</dbReference>
<dbReference type="SUPFAM" id="SSF53686">
    <property type="entry name" value="Tryptophan synthase beta subunit-like PLP-dependent enzymes"/>
    <property type="match status" value="1"/>
</dbReference>
<dbReference type="InterPro" id="IPR001926">
    <property type="entry name" value="TrpB-like_PALP"/>
</dbReference>
<dbReference type="GO" id="GO:0030378">
    <property type="term" value="F:serine racemase activity"/>
    <property type="evidence" value="ECO:0007669"/>
    <property type="project" value="TreeGrafter"/>
</dbReference>
<evidence type="ECO:0000256" key="5">
    <source>
        <dbReference type="ARBA" id="ARBA00022898"/>
    </source>
</evidence>
<evidence type="ECO:0000259" key="9">
    <source>
        <dbReference type="Pfam" id="PF00291"/>
    </source>
</evidence>
<dbReference type="EC" id="4.3.1.19" evidence="4"/>
<evidence type="ECO:0000256" key="1">
    <source>
        <dbReference type="ARBA" id="ARBA00001274"/>
    </source>
</evidence>
<dbReference type="GO" id="GO:0000287">
    <property type="term" value="F:magnesium ion binding"/>
    <property type="evidence" value="ECO:0007669"/>
    <property type="project" value="TreeGrafter"/>
</dbReference>
<evidence type="ECO:0000256" key="3">
    <source>
        <dbReference type="ARBA" id="ARBA00010869"/>
    </source>
</evidence>
<dbReference type="GO" id="GO:0004794">
    <property type="term" value="F:threonine deaminase activity"/>
    <property type="evidence" value="ECO:0007669"/>
    <property type="project" value="UniProtKB-EC"/>
</dbReference>
<dbReference type="GO" id="GO:0005524">
    <property type="term" value="F:ATP binding"/>
    <property type="evidence" value="ECO:0007669"/>
    <property type="project" value="TreeGrafter"/>
</dbReference>
<comment type="similarity">
    <text evidence="3">Belongs to the serine/threonine dehydratase family.</text>
</comment>
<evidence type="ECO:0000256" key="6">
    <source>
        <dbReference type="ARBA" id="ARBA00023239"/>
    </source>
</evidence>